<evidence type="ECO:0000256" key="7">
    <source>
        <dbReference type="ARBA" id="ARBA00023136"/>
    </source>
</evidence>
<dbReference type="InterPro" id="IPR036397">
    <property type="entry name" value="RNaseH_sf"/>
</dbReference>
<evidence type="ECO:0000313" key="12">
    <source>
        <dbReference type="Proteomes" id="UP001148838"/>
    </source>
</evidence>
<proteinExistence type="inferred from homology"/>
<keyword evidence="5" id="KW-0732">Signal</keyword>
<keyword evidence="3" id="KW-1003">Cell membrane</keyword>
<evidence type="ECO:0000256" key="8">
    <source>
        <dbReference type="ARBA" id="ARBA00023180"/>
    </source>
</evidence>
<protein>
    <recommendedName>
        <fullName evidence="13">Transposase</fullName>
    </recommendedName>
</protein>
<dbReference type="PANTHER" id="PTHR47326">
    <property type="entry name" value="TRANSPOSABLE ELEMENT TC3 TRANSPOSASE-LIKE PROTEIN"/>
    <property type="match status" value="1"/>
</dbReference>
<evidence type="ECO:0000256" key="10">
    <source>
        <dbReference type="ARBA" id="ARBA00023288"/>
    </source>
</evidence>
<dbReference type="EMBL" id="JAJSOF020000021">
    <property type="protein sequence ID" value="KAJ4437316.1"/>
    <property type="molecule type" value="Genomic_DNA"/>
</dbReference>
<evidence type="ECO:0000256" key="1">
    <source>
        <dbReference type="ARBA" id="ARBA00004609"/>
    </source>
</evidence>
<keyword evidence="7" id="KW-0472">Membrane</keyword>
<evidence type="ECO:0000256" key="2">
    <source>
        <dbReference type="ARBA" id="ARBA00010260"/>
    </source>
</evidence>
<sequence length="804" mass="92156">MTTFSDRYILTYTLVRSSSRKQFVPKKIVSTIGYLTTLYQLRGYLASMRLVIARWYLARWGRGFAIDYLAFTLRLGKTSEKPNQEDRPNKYLAMDICSSRALKLETGTHKQHSRRITNANKRVFVYNVNRQQRNYVKAKANPFLYNSSRDGASKTIRKQNTGIIQSDKENHEKDYNKDSMSSTATMMPSVTLVTADLNLEESVTTFFASLFPLVYHHAVNPHFRDFSTDYKSCLRATISEIQPFGDVPRQLAHGVAKTMEATRVLLQALNLGAEVLNSTDTLLMTDSIDGVGGVGGSQWSQCHTALLRMSYCPTCQGLTRHVKPCSGYCLNVLRGCLTQHASELDLPWNGFVEATERLVVAVKGHDTTPGIVLNVEEVIRSLDTRISEAIMYAMENGPNLEKKYRRTPDVEGGGKGVSGSQPLIQRTISLIPHSAKILLRILYRRFYSTMEEQLEEEQFAFWKGKMQQTVQCCYWLAEFKYPKIVERRFRQQLPEKQPSDRHSITTWHRKLLETGSLVEKTPCGKKVTEAQVDRIQQAFQRSPCKSVRRASRELAIPKSTIHDVLHKRLRLHAYKIQLVQKLKPNDLPARYDFVSDMLLKIYIENGYLQKVVFSDESTFHVCGIVNRHKCRIWGSENPHVVRELERYSPKINVWCGLTHETVIGPFFFVENTINGNVYLDMLQNYAIPQIPQGYIFQQDGAPPHYALHVTDHLNECFPQRWIGRGGPTAWPPRSPDLIPLDFFFGGYIKDIVYKTVVADLEDLRQRIVAACATVTPEVLRNTWQELKYRLDICRATRSAHIEVY</sequence>
<dbReference type="Gene3D" id="3.30.420.10">
    <property type="entry name" value="Ribonuclease H-like superfamily/Ribonuclease H"/>
    <property type="match status" value="1"/>
</dbReference>
<keyword evidence="9" id="KW-0357">Heparan sulfate</keyword>
<keyword evidence="4" id="KW-0336">GPI-anchor</keyword>
<evidence type="ECO:0000313" key="11">
    <source>
        <dbReference type="EMBL" id="KAJ4437316.1"/>
    </source>
</evidence>
<keyword evidence="12" id="KW-1185">Reference proteome</keyword>
<evidence type="ECO:0000256" key="3">
    <source>
        <dbReference type="ARBA" id="ARBA00022475"/>
    </source>
</evidence>
<reference evidence="11 12" key="1">
    <citation type="journal article" date="2022" name="Allergy">
        <title>Genome assembly and annotation of Periplaneta americana reveal a comprehensive cockroach allergen profile.</title>
        <authorList>
            <person name="Wang L."/>
            <person name="Xiong Q."/>
            <person name="Saelim N."/>
            <person name="Wang L."/>
            <person name="Nong W."/>
            <person name="Wan A.T."/>
            <person name="Shi M."/>
            <person name="Liu X."/>
            <person name="Cao Q."/>
            <person name="Hui J.H.L."/>
            <person name="Sookrung N."/>
            <person name="Leung T.F."/>
            <person name="Tungtrongchitr A."/>
            <person name="Tsui S.K.W."/>
        </authorList>
    </citation>
    <scope>NUCLEOTIDE SEQUENCE [LARGE SCALE GENOMIC DNA]</scope>
    <source>
        <strain evidence="11">PWHHKU_190912</strain>
    </source>
</reference>
<evidence type="ECO:0000256" key="5">
    <source>
        <dbReference type="ARBA" id="ARBA00022729"/>
    </source>
</evidence>
<keyword evidence="6" id="KW-0654">Proteoglycan</keyword>
<dbReference type="Pfam" id="PF01153">
    <property type="entry name" value="Glypican"/>
    <property type="match status" value="1"/>
</dbReference>
<accession>A0ABQ8SU74</accession>
<dbReference type="InterPro" id="IPR001863">
    <property type="entry name" value="Glypican"/>
</dbReference>
<evidence type="ECO:0000256" key="9">
    <source>
        <dbReference type="ARBA" id="ARBA00023207"/>
    </source>
</evidence>
<comment type="similarity">
    <text evidence="2">Belongs to the glypican family.</text>
</comment>
<name>A0ABQ8SU74_PERAM</name>
<dbReference type="Proteomes" id="UP001148838">
    <property type="component" value="Unassembled WGS sequence"/>
</dbReference>
<dbReference type="PANTHER" id="PTHR47326:SF1">
    <property type="entry name" value="HTH PSQ-TYPE DOMAIN-CONTAINING PROTEIN"/>
    <property type="match status" value="1"/>
</dbReference>
<evidence type="ECO:0000256" key="4">
    <source>
        <dbReference type="ARBA" id="ARBA00022622"/>
    </source>
</evidence>
<gene>
    <name evidence="11" type="ORF">ANN_17454</name>
</gene>
<comment type="caution">
    <text evidence="11">The sequence shown here is derived from an EMBL/GenBank/DDBJ whole genome shotgun (WGS) entry which is preliminary data.</text>
</comment>
<keyword evidence="8" id="KW-0325">Glycoprotein</keyword>
<evidence type="ECO:0008006" key="13">
    <source>
        <dbReference type="Google" id="ProtNLM"/>
    </source>
</evidence>
<keyword evidence="10" id="KW-0449">Lipoprotein</keyword>
<comment type="subcellular location">
    <subcellularLocation>
        <location evidence="1">Cell membrane</location>
        <topology evidence="1">Lipid-anchor</topology>
        <topology evidence="1">GPI-anchor</topology>
    </subcellularLocation>
</comment>
<organism evidence="11 12">
    <name type="scientific">Periplaneta americana</name>
    <name type="common">American cockroach</name>
    <name type="synonym">Blatta americana</name>
    <dbReference type="NCBI Taxonomy" id="6978"/>
    <lineage>
        <taxon>Eukaryota</taxon>
        <taxon>Metazoa</taxon>
        <taxon>Ecdysozoa</taxon>
        <taxon>Arthropoda</taxon>
        <taxon>Hexapoda</taxon>
        <taxon>Insecta</taxon>
        <taxon>Pterygota</taxon>
        <taxon>Neoptera</taxon>
        <taxon>Polyneoptera</taxon>
        <taxon>Dictyoptera</taxon>
        <taxon>Blattodea</taxon>
        <taxon>Blattoidea</taxon>
        <taxon>Blattidae</taxon>
        <taxon>Blattinae</taxon>
        <taxon>Periplaneta</taxon>
    </lineage>
</organism>
<evidence type="ECO:0000256" key="6">
    <source>
        <dbReference type="ARBA" id="ARBA00022974"/>
    </source>
</evidence>